<dbReference type="EMBL" id="JH930470">
    <property type="protein sequence ID" value="EKM58310.1"/>
    <property type="molecule type" value="Genomic_DNA"/>
</dbReference>
<evidence type="ECO:0000256" key="1">
    <source>
        <dbReference type="SAM" id="MobiDB-lite"/>
    </source>
</evidence>
<proteinExistence type="predicted"/>
<sequence length="307" mass="31244">MTVYSSHFFPTSPAGSGNSNVQYSHTKATVGLGLGLPSDVLTTSVHVHAGVGLGIFIDSWFLDDDTQSEEPASMSPVMPSPPLLAPRRSPRKPPTESPGSEYAPMRTPSPSVRGCVSDVDGTFAPLMAAAPFSGGGATGGAATGVGLGIDVPGLGVSEVASSCRESGRAGATLVGLGLSLPCLDEAELVTTIEPQSTHAAGVAVDLSFLEDDADSSSSSSEVEGSLPSPWSHPASPVLVSCVIETVHPKPARAYGGVGFALDGEIDGEYQSDPDGDSVHHGSPCEEPTLGFDSPFWATYASALQGAY</sequence>
<dbReference type="AlphaFoldDB" id="K5WG99"/>
<dbReference type="EMBL" id="JH930470">
    <property type="protein sequence ID" value="EKM58313.1"/>
    <property type="molecule type" value="Genomic_DNA"/>
</dbReference>
<organism evidence="2 4">
    <name type="scientific">Phanerochaete carnosa (strain HHB-10118-sp)</name>
    <name type="common">White-rot fungus</name>
    <name type="synonym">Peniophora carnosa</name>
    <dbReference type="NCBI Taxonomy" id="650164"/>
    <lineage>
        <taxon>Eukaryota</taxon>
        <taxon>Fungi</taxon>
        <taxon>Dikarya</taxon>
        <taxon>Basidiomycota</taxon>
        <taxon>Agaricomycotina</taxon>
        <taxon>Agaricomycetes</taxon>
        <taxon>Polyporales</taxon>
        <taxon>Phanerochaetaceae</taxon>
        <taxon>Phanerochaete</taxon>
    </lineage>
</organism>
<dbReference type="HOGENOM" id="CLU_906442_0_0_1"/>
<dbReference type="RefSeq" id="XP_007393632.1">
    <property type="nucleotide sequence ID" value="XM_007393570.1"/>
</dbReference>
<evidence type="ECO:0000313" key="4">
    <source>
        <dbReference type="Proteomes" id="UP000008370"/>
    </source>
</evidence>
<dbReference type="GeneID" id="18912581"/>
<gene>
    <name evidence="3" type="ORF">PHACADRAFT_182667</name>
    <name evidence="2" type="ORF">PHACADRAFT_207144</name>
</gene>
<dbReference type="Proteomes" id="UP000008370">
    <property type="component" value="Unassembled WGS sequence"/>
</dbReference>
<keyword evidence="4" id="KW-1185">Reference proteome</keyword>
<dbReference type="InParanoid" id="K5WG99"/>
<dbReference type="GeneID" id="18910102"/>
<feature type="compositionally biased region" description="Acidic residues" evidence="1">
    <location>
        <begin position="265"/>
        <end position="275"/>
    </location>
</feature>
<feature type="region of interest" description="Disordered" evidence="1">
    <location>
        <begin position="67"/>
        <end position="111"/>
    </location>
</feature>
<accession>K5WG99</accession>
<reference evidence="2 4" key="1">
    <citation type="journal article" date="2012" name="BMC Genomics">
        <title>Comparative genomics of the white-rot fungi, Phanerochaete carnosa and P. chrysosporium, to elucidate the genetic basis of the distinct wood types they colonize.</title>
        <authorList>
            <person name="Suzuki H."/>
            <person name="MacDonald J."/>
            <person name="Syed K."/>
            <person name="Salamov A."/>
            <person name="Hori C."/>
            <person name="Aerts A."/>
            <person name="Henrissat B."/>
            <person name="Wiebenga A."/>
            <person name="vanKuyk P.A."/>
            <person name="Barry K."/>
            <person name="Lindquist E."/>
            <person name="LaButti K."/>
            <person name="Lapidus A."/>
            <person name="Lucas S."/>
            <person name="Coutinho P."/>
            <person name="Gong Y."/>
            <person name="Samejima M."/>
            <person name="Mahadevan R."/>
            <person name="Abou-Zaid M."/>
            <person name="de Vries R.P."/>
            <person name="Igarashi K."/>
            <person name="Yadav J.S."/>
            <person name="Grigoriev I.V."/>
            <person name="Master E.R."/>
        </authorList>
    </citation>
    <scope>NUCLEOTIDE SEQUENCE [LARGE SCALE GENOMIC DNA]</scope>
    <source>
        <strain evidence="2 4">HHB-10118-sp</strain>
    </source>
</reference>
<dbReference type="OrthoDB" id="2810086at2759"/>
<protein>
    <submittedName>
        <fullName evidence="2">Uncharacterized protein</fullName>
    </submittedName>
</protein>
<dbReference type="RefSeq" id="XP_007393629.1">
    <property type="nucleotide sequence ID" value="XM_007393567.1"/>
</dbReference>
<dbReference type="KEGG" id="pco:PHACADRAFT_182667"/>
<feature type="region of interest" description="Disordered" evidence="1">
    <location>
        <begin position="265"/>
        <end position="284"/>
    </location>
</feature>
<evidence type="ECO:0000313" key="2">
    <source>
        <dbReference type="EMBL" id="EKM58310.1"/>
    </source>
</evidence>
<name>K5WG99_PHACS</name>
<dbReference type="KEGG" id="pco:PHACADRAFT_207144"/>
<evidence type="ECO:0000313" key="3">
    <source>
        <dbReference type="EMBL" id="EKM58313.1"/>
    </source>
</evidence>
<feature type="region of interest" description="Disordered" evidence="1">
    <location>
        <begin position="1"/>
        <end position="20"/>
    </location>
</feature>